<dbReference type="SUPFAM" id="SSF51735">
    <property type="entry name" value="NAD(P)-binding Rossmann-fold domains"/>
    <property type="match status" value="1"/>
</dbReference>
<feature type="domain" description="6-phosphogluconate dehydrogenase NADP-binding" evidence="5">
    <location>
        <begin position="2"/>
        <end position="157"/>
    </location>
</feature>
<evidence type="ECO:0000259" key="5">
    <source>
        <dbReference type="Pfam" id="PF03446"/>
    </source>
</evidence>
<proteinExistence type="inferred from homology"/>
<dbReference type="Gene3D" id="1.10.1040.10">
    <property type="entry name" value="N-(1-d-carboxylethyl)-l-norvaline Dehydrogenase, domain 2"/>
    <property type="match status" value="1"/>
</dbReference>
<organism evidence="7 8">
    <name type="scientific">Cryptosporangium phraense</name>
    <dbReference type="NCBI Taxonomy" id="2593070"/>
    <lineage>
        <taxon>Bacteria</taxon>
        <taxon>Bacillati</taxon>
        <taxon>Actinomycetota</taxon>
        <taxon>Actinomycetes</taxon>
        <taxon>Cryptosporangiales</taxon>
        <taxon>Cryptosporangiaceae</taxon>
        <taxon>Cryptosporangium</taxon>
    </lineage>
</organism>
<evidence type="ECO:0000256" key="1">
    <source>
        <dbReference type="ARBA" id="ARBA00009080"/>
    </source>
</evidence>
<evidence type="ECO:0000256" key="4">
    <source>
        <dbReference type="PIRSR" id="PIRSR000103-1"/>
    </source>
</evidence>
<comment type="caution">
    <text evidence="7">The sequence shown here is derived from an EMBL/GenBank/DDBJ whole genome shotgun (WGS) entry which is preliminary data.</text>
</comment>
<dbReference type="PANTHER" id="PTHR43060">
    <property type="entry name" value="3-HYDROXYISOBUTYRATE DEHYDROGENASE-LIKE 1, MITOCHONDRIAL-RELATED"/>
    <property type="match status" value="1"/>
</dbReference>
<dbReference type="InterPro" id="IPR008927">
    <property type="entry name" value="6-PGluconate_DH-like_C_sf"/>
</dbReference>
<dbReference type="Pfam" id="PF03446">
    <property type="entry name" value="NAD_binding_2"/>
    <property type="match status" value="1"/>
</dbReference>
<feature type="active site" evidence="4">
    <location>
        <position position="167"/>
    </location>
</feature>
<evidence type="ECO:0000256" key="2">
    <source>
        <dbReference type="ARBA" id="ARBA00023002"/>
    </source>
</evidence>
<dbReference type="InterPro" id="IPR029154">
    <property type="entry name" value="HIBADH-like_NADP-bd"/>
</dbReference>
<dbReference type="GO" id="GO:0016491">
    <property type="term" value="F:oxidoreductase activity"/>
    <property type="evidence" value="ECO:0007669"/>
    <property type="project" value="UniProtKB-KW"/>
</dbReference>
<sequence>MRVGWIGVGSQGGPMARRVVEDGFPTTLWARRPETLEPYRDTSAAYADSPEALAKASDVVCLCVLDDEGVREVGAHMIDGLAEGGVIVVHSTVHPDTCRTLAEQAAARGVAVIDAPVSGGGQAAAERRLLVMAGGDADALKTVRPIFETFANPLLHLGPVGAGQAAKILNNLLLTANLGVAEAAYALGRELGVDLASLNRVFAAGSGNSFAASLLLSSEPFSASRMAEVAGPLLAKDARLAVDLAAAAGVDPGVVLPAADSALQSMHNPR</sequence>
<dbReference type="Gene3D" id="3.40.50.720">
    <property type="entry name" value="NAD(P)-binding Rossmann-like Domain"/>
    <property type="match status" value="1"/>
</dbReference>
<evidence type="ECO:0000256" key="3">
    <source>
        <dbReference type="ARBA" id="ARBA00023027"/>
    </source>
</evidence>
<dbReference type="EMBL" id="VIRS01000001">
    <property type="protein sequence ID" value="TQS46988.1"/>
    <property type="molecule type" value="Genomic_DNA"/>
</dbReference>
<dbReference type="InterPro" id="IPR036291">
    <property type="entry name" value="NAD(P)-bd_dom_sf"/>
</dbReference>
<gene>
    <name evidence="7" type="ORF">FL583_01610</name>
</gene>
<keyword evidence="2" id="KW-0560">Oxidoreductase</keyword>
<dbReference type="AlphaFoldDB" id="A0A545B098"/>
<dbReference type="Pfam" id="PF14833">
    <property type="entry name" value="NAD_binding_11"/>
    <property type="match status" value="1"/>
</dbReference>
<dbReference type="InterPro" id="IPR013328">
    <property type="entry name" value="6PGD_dom2"/>
</dbReference>
<evidence type="ECO:0000313" key="7">
    <source>
        <dbReference type="EMBL" id="TQS46988.1"/>
    </source>
</evidence>
<feature type="domain" description="3-hydroxyisobutyrate dehydrogenase-like NAD-binding" evidence="6">
    <location>
        <begin position="161"/>
        <end position="251"/>
    </location>
</feature>
<dbReference type="OrthoDB" id="3185659at2"/>
<keyword evidence="8" id="KW-1185">Reference proteome</keyword>
<name>A0A545B098_9ACTN</name>
<keyword evidence="3" id="KW-0520">NAD</keyword>
<dbReference type="SUPFAM" id="SSF48179">
    <property type="entry name" value="6-phosphogluconate dehydrogenase C-terminal domain-like"/>
    <property type="match status" value="1"/>
</dbReference>
<dbReference type="GO" id="GO:0051287">
    <property type="term" value="F:NAD binding"/>
    <property type="evidence" value="ECO:0007669"/>
    <property type="project" value="InterPro"/>
</dbReference>
<comment type="similarity">
    <text evidence="1">Belongs to the HIBADH-related family.</text>
</comment>
<dbReference type="Proteomes" id="UP000317982">
    <property type="component" value="Unassembled WGS sequence"/>
</dbReference>
<protein>
    <submittedName>
        <fullName evidence="7">NAD(P)-dependent oxidoreductase</fullName>
    </submittedName>
</protein>
<evidence type="ECO:0000259" key="6">
    <source>
        <dbReference type="Pfam" id="PF14833"/>
    </source>
</evidence>
<dbReference type="InterPro" id="IPR015815">
    <property type="entry name" value="HIBADH-related"/>
</dbReference>
<dbReference type="GO" id="GO:0050661">
    <property type="term" value="F:NADP binding"/>
    <property type="evidence" value="ECO:0007669"/>
    <property type="project" value="InterPro"/>
</dbReference>
<evidence type="ECO:0000313" key="8">
    <source>
        <dbReference type="Proteomes" id="UP000317982"/>
    </source>
</evidence>
<dbReference type="InterPro" id="IPR006115">
    <property type="entry name" value="6PGDH_NADP-bd"/>
</dbReference>
<dbReference type="RefSeq" id="WP_142702606.1">
    <property type="nucleotide sequence ID" value="NZ_VIRS01000001.1"/>
</dbReference>
<dbReference type="PIRSF" id="PIRSF000103">
    <property type="entry name" value="HIBADH"/>
    <property type="match status" value="1"/>
</dbReference>
<accession>A0A545B098</accession>
<dbReference type="InParanoid" id="A0A545B098"/>
<dbReference type="PANTHER" id="PTHR43060:SF15">
    <property type="entry name" value="3-HYDROXYISOBUTYRATE DEHYDROGENASE-LIKE 1, MITOCHONDRIAL-RELATED"/>
    <property type="match status" value="1"/>
</dbReference>
<reference evidence="7 8" key="1">
    <citation type="submission" date="2019-07" db="EMBL/GenBank/DDBJ databases">
        <title>Cryptosporangium phraense sp. nov., isolated from plant litter.</title>
        <authorList>
            <person name="Suriyachadkun C."/>
        </authorList>
    </citation>
    <scope>NUCLEOTIDE SEQUENCE [LARGE SCALE GENOMIC DNA]</scope>
    <source>
        <strain evidence="7 8">A-T 5661</strain>
    </source>
</reference>